<gene>
    <name evidence="9" type="ORF">FKZ59_11225</name>
</gene>
<evidence type="ECO:0000256" key="6">
    <source>
        <dbReference type="SAM" id="MobiDB-lite"/>
    </source>
</evidence>
<evidence type="ECO:0000256" key="2">
    <source>
        <dbReference type="ARBA" id="ARBA00022475"/>
    </source>
</evidence>
<dbReference type="OrthoDB" id="9793824at2"/>
<keyword evidence="3 7" id="KW-0812">Transmembrane</keyword>
<comment type="subcellular location">
    <subcellularLocation>
        <location evidence="1">Cell membrane</location>
        <topology evidence="1">Multi-pass membrane protein</topology>
    </subcellularLocation>
</comment>
<feature type="region of interest" description="Disordered" evidence="6">
    <location>
        <begin position="1"/>
        <end position="74"/>
    </location>
</feature>
<comment type="caution">
    <text evidence="9">The sequence shown here is derived from an EMBL/GenBank/DDBJ whole genome shotgun (WGS) entry which is preliminary data.</text>
</comment>
<feature type="transmembrane region" description="Helical" evidence="7">
    <location>
        <begin position="127"/>
        <end position="147"/>
    </location>
</feature>
<evidence type="ECO:0000256" key="7">
    <source>
        <dbReference type="SAM" id="Phobius"/>
    </source>
</evidence>
<feature type="compositionally biased region" description="Basic and acidic residues" evidence="6">
    <location>
        <begin position="61"/>
        <end position="74"/>
    </location>
</feature>
<name>A0A540V0D5_9BACL</name>
<keyword evidence="2" id="KW-1003">Cell membrane</keyword>
<dbReference type="GO" id="GO:0005886">
    <property type="term" value="C:plasma membrane"/>
    <property type="evidence" value="ECO:0007669"/>
    <property type="project" value="UniProtKB-SubCell"/>
</dbReference>
<evidence type="ECO:0000256" key="5">
    <source>
        <dbReference type="ARBA" id="ARBA00023136"/>
    </source>
</evidence>
<dbReference type="AlphaFoldDB" id="A0A540V0D5"/>
<evidence type="ECO:0000313" key="9">
    <source>
        <dbReference type="EMBL" id="TQE90221.1"/>
    </source>
</evidence>
<protein>
    <submittedName>
        <fullName evidence="9">RDD family protein</fullName>
    </submittedName>
</protein>
<keyword evidence="10" id="KW-1185">Reference proteome</keyword>
<dbReference type="EMBL" id="VIGD01000014">
    <property type="protein sequence ID" value="TQE90221.1"/>
    <property type="molecule type" value="Genomic_DNA"/>
</dbReference>
<evidence type="ECO:0000313" key="10">
    <source>
        <dbReference type="Proteomes" id="UP000315753"/>
    </source>
</evidence>
<reference evidence="9 10" key="1">
    <citation type="submission" date="2019-06" db="EMBL/GenBank/DDBJ databases">
        <title>Genome sequence of Ureibacillus terrenus.</title>
        <authorList>
            <person name="Maclea K.S."/>
            <person name="Simoes M."/>
        </authorList>
    </citation>
    <scope>NUCLEOTIDE SEQUENCE [LARGE SCALE GENOMIC DNA]</scope>
    <source>
        <strain evidence="9 10">ATCC BAA-384</strain>
    </source>
</reference>
<dbReference type="PANTHER" id="PTHR36115:SF9">
    <property type="entry name" value="LMO1584 PROTEIN"/>
    <property type="match status" value="1"/>
</dbReference>
<evidence type="ECO:0000259" key="8">
    <source>
        <dbReference type="Pfam" id="PF06271"/>
    </source>
</evidence>
<feature type="compositionally biased region" description="Basic and acidic residues" evidence="6">
    <location>
        <begin position="8"/>
        <end position="34"/>
    </location>
</feature>
<feature type="domain" description="RDD" evidence="8">
    <location>
        <begin position="86"/>
        <end position="211"/>
    </location>
</feature>
<feature type="transmembrane region" description="Helical" evidence="7">
    <location>
        <begin position="93"/>
        <end position="115"/>
    </location>
</feature>
<proteinExistence type="predicted"/>
<accession>A0A540V0D5</accession>
<dbReference type="Proteomes" id="UP000315753">
    <property type="component" value="Unassembled WGS sequence"/>
</dbReference>
<dbReference type="PANTHER" id="PTHR36115">
    <property type="entry name" value="PROLINE-RICH ANTIGEN HOMOLOG-RELATED"/>
    <property type="match status" value="1"/>
</dbReference>
<evidence type="ECO:0000256" key="1">
    <source>
        <dbReference type="ARBA" id="ARBA00004651"/>
    </source>
</evidence>
<dbReference type="InterPro" id="IPR051791">
    <property type="entry name" value="Pra-immunoreactive"/>
</dbReference>
<dbReference type="InterPro" id="IPR010432">
    <property type="entry name" value="RDD"/>
</dbReference>
<evidence type="ECO:0000256" key="3">
    <source>
        <dbReference type="ARBA" id="ARBA00022692"/>
    </source>
</evidence>
<keyword evidence="5 7" id="KW-0472">Membrane</keyword>
<sequence>MNIQEQNDGTRKELTYTEQSKQAEEGHKEPEKSESNAQNVTETGLLEENPQTQSRNESSTEEQKEGTPEPKIVRETEIVEEYEEKTAGFWIRFWAFIIDGLVVSAVVGILVKPIFYLFGWDVGGSLWYSPFTIISGIIYYAYFVIMTKYWQQTIGKMIFGIKVKSLKEEKLSWTTVLFRELVSRFINNTVWISYLAVAFTPKNQGLQDYFADTIVVQENVYVKNEKKVIKEKIIETNSSNEQTA</sequence>
<organism evidence="9 10">
    <name type="scientific">Ureibacillus terrenus</name>
    <dbReference type="NCBI Taxonomy" id="118246"/>
    <lineage>
        <taxon>Bacteria</taxon>
        <taxon>Bacillati</taxon>
        <taxon>Bacillota</taxon>
        <taxon>Bacilli</taxon>
        <taxon>Bacillales</taxon>
        <taxon>Caryophanaceae</taxon>
        <taxon>Ureibacillus</taxon>
    </lineage>
</organism>
<keyword evidence="4 7" id="KW-1133">Transmembrane helix</keyword>
<dbReference type="Pfam" id="PF06271">
    <property type="entry name" value="RDD"/>
    <property type="match status" value="1"/>
</dbReference>
<evidence type="ECO:0000256" key="4">
    <source>
        <dbReference type="ARBA" id="ARBA00022989"/>
    </source>
</evidence>